<dbReference type="STRING" id="45851.BHV86_04900"/>
<proteinExistence type="predicted"/>
<organism evidence="1 2">
    <name type="scientific">Eshraghiella crossota DSM 2876</name>
    <dbReference type="NCBI Taxonomy" id="511680"/>
    <lineage>
        <taxon>Bacteria</taxon>
        <taxon>Bacillati</taxon>
        <taxon>Bacillota</taxon>
        <taxon>Clostridia</taxon>
        <taxon>Lachnospirales</taxon>
        <taxon>Lachnospiraceae</taxon>
        <taxon>Eshraghiella</taxon>
    </lineage>
</organism>
<sequence length="109" mass="12185">MCGQLTAYNTYATLSYTNPLFLGFSCYLNVNKEIILHRCVLTPQTLVWGVFYINGGRINIITNNQSGKIIKAVKAAINNAKICKKPIAGYDKIIQNQPSPNNTQKLYDN</sequence>
<accession>D4RZF8</accession>
<dbReference type="EMBL" id="ABWN01000028">
    <property type="protein sequence ID" value="EFF68566.1"/>
    <property type="molecule type" value="Genomic_DNA"/>
</dbReference>
<protein>
    <submittedName>
        <fullName evidence="1">Uncharacterized protein</fullName>
    </submittedName>
</protein>
<reference evidence="1 2" key="1">
    <citation type="submission" date="2010-02" db="EMBL/GenBank/DDBJ databases">
        <authorList>
            <person name="Weinstock G."/>
            <person name="Sodergren E."/>
            <person name="Clifton S."/>
            <person name="Fulton L."/>
            <person name="Fulton B."/>
            <person name="Courtney L."/>
            <person name="Fronick C."/>
            <person name="Harrison M."/>
            <person name="Strong C."/>
            <person name="Farmer C."/>
            <person name="Delahaunty K."/>
            <person name="Markovic C."/>
            <person name="Hall O."/>
            <person name="Minx P."/>
            <person name="Tomlinson C."/>
            <person name="Mitreva M."/>
            <person name="Nelson J."/>
            <person name="Hou S."/>
            <person name="Wollam A."/>
            <person name="Pepin K.H."/>
            <person name="Johnson M."/>
            <person name="Bhonagiri V."/>
            <person name="Zhang X."/>
            <person name="Suruliraj S."/>
            <person name="Warren W."/>
            <person name="Chinwalla A."/>
            <person name="Mardis E.R."/>
            <person name="Wilson R.K."/>
        </authorList>
    </citation>
    <scope>NUCLEOTIDE SEQUENCE [LARGE SCALE GENOMIC DNA]</scope>
    <source>
        <strain evidence="1 2">DSM 2876</strain>
    </source>
</reference>
<dbReference type="AlphaFoldDB" id="D4RZF8"/>
<comment type="caution">
    <text evidence="1">The sequence shown here is derived from an EMBL/GenBank/DDBJ whole genome shotgun (WGS) entry which is preliminary data.</text>
</comment>
<keyword evidence="2" id="KW-1185">Reference proteome</keyword>
<evidence type="ECO:0000313" key="2">
    <source>
        <dbReference type="Proteomes" id="UP000006238"/>
    </source>
</evidence>
<name>D4RZF8_9FIRM</name>
<dbReference type="Proteomes" id="UP000006238">
    <property type="component" value="Unassembled WGS sequence"/>
</dbReference>
<gene>
    <name evidence="1" type="ORF">BUTYVIB_01224</name>
</gene>
<dbReference type="HOGENOM" id="CLU_2178963_0_0_9"/>
<evidence type="ECO:0000313" key="1">
    <source>
        <dbReference type="EMBL" id="EFF68566.1"/>
    </source>
</evidence>